<evidence type="ECO:0000256" key="2">
    <source>
        <dbReference type="SAM" id="Phobius"/>
    </source>
</evidence>
<evidence type="ECO:0008006" key="4">
    <source>
        <dbReference type="Google" id="ProtNLM"/>
    </source>
</evidence>
<feature type="compositionally biased region" description="Basic and acidic residues" evidence="1">
    <location>
        <begin position="12"/>
        <end position="21"/>
    </location>
</feature>
<feature type="compositionally biased region" description="Basic and acidic residues" evidence="1">
    <location>
        <begin position="139"/>
        <end position="150"/>
    </location>
</feature>
<dbReference type="RefSeq" id="WP_353710325.1">
    <property type="nucleotide sequence ID" value="NZ_CP159279.1"/>
</dbReference>
<proteinExistence type="predicted"/>
<evidence type="ECO:0000313" key="3">
    <source>
        <dbReference type="EMBL" id="XCH09530.1"/>
    </source>
</evidence>
<dbReference type="AlphaFoldDB" id="A0AAU8EIZ1"/>
<feature type="region of interest" description="Disordered" evidence="1">
    <location>
        <begin position="1"/>
        <end position="21"/>
    </location>
</feature>
<keyword evidence="2" id="KW-1133">Transmembrane helix</keyword>
<feature type="region of interest" description="Disordered" evidence="1">
    <location>
        <begin position="106"/>
        <end position="150"/>
    </location>
</feature>
<sequence length="150" mass="15722">MSSDQPTPERGQTPERGEIPEQRQITVRRAPKYVPFLILGGLVGFAAAAVIAYALPGDASYDRGAVYGFFMVPCAAAGVILGAIAALVLDRASVRRARRGVVEAVPEAELSPERTHPGTAPAAHPSTEPSTEPGTAPERTTDDGETGQRS</sequence>
<name>A0AAU8EIZ1_9MICC</name>
<keyword evidence="2" id="KW-0472">Membrane</keyword>
<evidence type="ECO:0000256" key="1">
    <source>
        <dbReference type="SAM" id="MobiDB-lite"/>
    </source>
</evidence>
<accession>A0AAU8EIZ1</accession>
<feature type="transmembrane region" description="Helical" evidence="2">
    <location>
        <begin position="67"/>
        <end position="89"/>
    </location>
</feature>
<dbReference type="EMBL" id="CP159279">
    <property type="protein sequence ID" value="XCH09530.1"/>
    <property type="molecule type" value="Genomic_DNA"/>
</dbReference>
<protein>
    <recommendedName>
        <fullName evidence="4">Potassium transporter Trk</fullName>
    </recommendedName>
</protein>
<gene>
    <name evidence="3" type="ORF">ABRP34_11730</name>
</gene>
<keyword evidence="2" id="KW-0812">Transmembrane</keyword>
<reference evidence="3" key="1">
    <citation type="submission" date="2024-06" db="EMBL/GenBank/DDBJ databases">
        <title>Biodegradation of dimethachlon by Arthrobacter sp. K5: mechanistic insights and ecological implications.</title>
        <authorList>
            <person name="Hu S."/>
            <person name="Lu P."/>
        </authorList>
    </citation>
    <scope>NUCLEOTIDE SEQUENCE</scope>
    <source>
        <strain evidence="3">K5</strain>
    </source>
</reference>
<organism evidence="3">
    <name type="scientific">Arthrobacter sp. K5</name>
    <dbReference type="NCBI Taxonomy" id="2839623"/>
    <lineage>
        <taxon>Bacteria</taxon>
        <taxon>Bacillati</taxon>
        <taxon>Actinomycetota</taxon>
        <taxon>Actinomycetes</taxon>
        <taxon>Micrococcales</taxon>
        <taxon>Micrococcaceae</taxon>
        <taxon>Arthrobacter</taxon>
    </lineage>
</organism>
<feature type="transmembrane region" description="Helical" evidence="2">
    <location>
        <begin position="33"/>
        <end position="55"/>
    </location>
</feature>